<gene>
    <name evidence="1" type="ORF">ASN18_1538</name>
</gene>
<protein>
    <submittedName>
        <fullName evidence="1">Uncharacterized protein</fullName>
    </submittedName>
</protein>
<reference evidence="1 2" key="1">
    <citation type="submission" date="2015-11" db="EMBL/GenBank/DDBJ databases">
        <authorList>
            <person name="Lin W."/>
        </authorList>
    </citation>
    <scope>NUCLEOTIDE SEQUENCE [LARGE SCALE GENOMIC DNA]</scope>
    <source>
        <strain evidence="1 2">HCH-1</strain>
    </source>
</reference>
<proteinExistence type="predicted"/>
<accession>A0ABR5SFF2</accession>
<keyword evidence="2" id="KW-1185">Reference proteome</keyword>
<evidence type="ECO:0000313" key="1">
    <source>
        <dbReference type="EMBL" id="KWT86051.1"/>
    </source>
</evidence>
<organism evidence="1 2">
    <name type="scientific">Candidatus Magnetominusculus xianensis</name>
    <dbReference type="NCBI Taxonomy" id="1748249"/>
    <lineage>
        <taxon>Bacteria</taxon>
        <taxon>Pseudomonadati</taxon>
        <taxon>Nitrospirota</taxon>
        <taxon>Nitrospiria</taxon>
        <taxon>Nitrospirales</taxon>
        <taxon>Nitrospiraceae</taxon>
        <taxon>Candidatus Magnetominusculus</taxon>
    </lineage>
</organism>
<dbReference type="RefSeq" id="WP_085052162.1">
    <property type="nucleotide sequence ID" value="NZ_LNQR01000057.1"/>
</dbReference>
<comment type="caution">
    <text evidence="1">The sequence shown here is derived from an EMBL/GenBank/DDBJ whole genome shotgun (WGS) entry which is preliminary data.</text>
</comment>
<dbReference type="EMBL" id="LNQR01000057">
    <property type="protein sequence ID" value="KWT86051.1"/>
    <property type="molecule type" value="Genomic_DNA"/>
</dbReference>
<sequence length="82" mass="9379">MAAKTVKLEIPFQKLLTLIEQLNPDEKLILKRKLQHDKILTWQEMFGWSLNETDKRNSAFPEEEVLTDVSAAVAEVRAAANN</sequence>
<dbReference type="Proteomes" id="UP000060487">
    <property type="component" value="Unassembled WGS sequence"/>
</dbReference>
<evidence type="ECO:0000313" key="2">
    <source>
        <dbReference type="Proteomes" id="UP000060487"/>
    </source>
</evidence>
<name>A0ABR5SFF2_9BACT</name>